<feature type="domain" description="YchJ-like middle NTF2-like" evidence="2">
    <location>
        <begin position="37"/>
        <end position="146"/>
    </location>
</feature>
<evidence type="ECO:0000313" key="3">
    <source>
        <dbReference type="EMBL" id="ANH75094.1"/>
    </source>
</evidence>
<name>A0AAC9BLE2_9RALS</name>
<dbReference type="NCBIfam" id="NF002502">
    <property type="entry name" value="PRK01842.1"/>
    <property type="match status" value="1"/>
</dbReference>
<evidence type="ECO:0000313" key="4">
    <source>
        <dbReference type="Proteomes" id="UP000077927"/>
    </source>
</evidence>
<dbReference type="KEGG" id="rin:ACS15_0189"/>
<gene>
    <name evidence="3" type="ORF">ACS15_0189</name>
</gene>
<dbReference type="Gene3D" id="3.10.450.50">
    <property type="match status" value="1"/>
</dbReference>
<dbReference type="HAMAP" id="MF_00612">
    <property type="entry name" value="UPF0225"/>
    <property type="match status" value="1"/>
</dbReference>
<dbReference type="InterPro" id="IPR032710">
    <property type="entry name" value="NTF2-like_dom_sf"/>
</dbReference>
<organism evidence="3 4">
    <name type="scientific">Ralstonia insidiosa</name>
    <dbReference type="NCBI Taxonomy" id="190721"/>
    <lineage>
        <taxon>Bacteria</taxon>
        <taxon>Pseudomonadati</taxon>
        <taxon>Pseudomonadota</taxon>
        <taxon>Betaproteobacteria</taxon>
        <taxon>Burkholderiales</taxon>
        <taxon>Burkholderiaceae</taxon>
        <taxon>Ralstonia</taxon>
    </lineage>
</organism>
<sequence length="150" mass="16295">MSAQAKPIHPTDACPCGGVAYARCCGPFHAGEAVPATAEQLMRSRYSAYVLGDTAYLRRTWHPSTCPVDLETSEAASSSNSATATRWLGLDVKRHTPQDAVHATVEFVARYKVGGRAHRLHETSRFVRLDASGAESAEGRWLYVDGTFPD</sequence>
<protein>
    <recommendedName>
        <fullName evidence="1">UPF0225 protein ACS15_0189</fullName>
    </recommendedName>
</protein>
<dbReference type="InterPro" id="IPR048469">
    <property type="entry name" value="YchJ-like_M"/>
</dbReference>
<accession>A0AAC9BLE2</accession>
<dbReference type="Proteomes" id="UP000077927">
    <property type="component" value="Chromosome 1"/>
</dbReference>
<dbReference type="InterPro" id="IPR023006">
    <property type="entry name" value="YchJ-like"/>
</dbReference>
<comment type="similarity">
    <text evidence="1">Belongs to the UPF0225 family.</text>
</comment>
<dbReference type="EMBL" id="CP012605">
    <property type="protein sequence ID" value="ANH75094.1"/>
    <property type="molecule type" value="Genomic_DNA"/>
</dbReference>
<dbReference type="SUPFAM" id="SSF54427">
    <property type="entry name" value="NTF2-like"/>
    <property type="match status" value="1"/>
</dbReference>
<evidence type="ECO:0000256" key="1">
    <source>
        <dbReference type="HAMAP-Rule" id="MF_00612"/>
    </source>
</evidence>
<dbReference type="PANTHER" id="PTHR33747:SF1">
    <property type="entry name" value="ADENYLATE CYCLASE-ASSOCIATED CAP C-TERMINAL DOMAIN-CONTAINING PROTEIN"/>
    <property type="match status" value="1"/>
</dbReference>
<dbReference type="AlphaFoldDB" id="A0AAC9BLE2"/>
<evidence type="ECO:0000259" key="2">
    <source>
        <dbReference type="Pfam" id="PF17775"/>
    </source>
</evidence>
<dbReference type="Pfam" id="PF17775">
    <property type="entry name" value="YchJ_M-like"/>
    <property type="match status" value="1"/>
</dbReference>
<reference evidence="3 4" key="1">
    <citation type="submission" date="2015-09" db="EMBL/GenBank/DDBJ databases">
        <authorList>
            <person name="Xu Y."/>
            <person name="Nagy A."/>
            <person name="Liu N.T."/>
            <person name="Nou X."/>
        </authorList>
    </citation>
    <scope>NUCLEOTIDE SEQUENCE [LARGE SCALE GENOMIC DNA]</scope>
    <source>
        <strain evidence="3 4">FC1138</strain>
    </source>
</reference>
<dbReference type="RefSeq" id="WP_021196228.1">
    <property type="nucleotide sequence ID" value="NZ_CP012605.1"/>
</dbReference>
<dbReference type="PANTHER" id="PTHR33747">
    <property type="entry name" value="UPF0225 PROTEIN SCO1677"/>
    <property type="match status" value="1"/>
</dbReference>
<proteinExistence type="inferred from homology"/>